<keyword evidence="3" id="KW-1185">Reference proteome</keyword>
<reference evidence="4" key="1">
    <citation type="submission" date="2016-06" db="UniProtKB">
        <authorList>
            <consortium name="WormBaseParasite"/>
        </authorList>
    </citation>
    <scope>IDENTIFICATION</scope>
</reference>
<dbReference type="EMBL" id="UZAN01048722">
    <property type="protein sequence ID" value="VDP86724.1"/>
    <property type="molecule type" value="Genomic_DNA"/>
</dbReference>
<gene>
    <name evidence="2" type="ORF">ECPE_LOCUS10230</name>
</gene>
<proteinExistence type="predicted"/>
<feature type="compositionally biased region" description="Polar residues" evidence="1">
    <location>
        <begin position="21"/>
        <end position="30"/>
    </location>
</feature>
<accession>A0A183ATE5</accession>
<name>A0A183ATE5_9TREM</name>
<dbReference type="WBParaSite" id="ECPE_0001026201-mRNA-1">
    <property type="protein sequence ID" value="ECPE_0001026201-mRNA-1"/>
    <property type="gene ID" value="ECPE_0001026201"/>
</dbReference>
<sequence>MEPEGIRAPNTSPISWDHIYSATSPTNGTRGSPVLGMSDMGSLTPVDRIDLCATPPAPPPPAPIRRRQETPSQVQVASIVVLMVLMDLALSYETIASATRFYPIASRHEPNSDVQYDLLNSNPV</sequence>
<evidence type="ECO:0000256" key="1">
    <source>
        <dbReference type="SAM" id="MobiDB-lite"/>
    </source>
</evidence>
<evidence type="ECO:0000313" key="4">
    <source>
        <dbReference type="WBParaSite" id="ECPE_0001026201-mRNA-1"/>
    </source>
</evidence>
<dbReference type="AlphaFoldDB" id="A0A183ATE5"/>
<reference evidence="2 3" key="2">
    <citation type="submission" date="2018-11" db="EMBL/GenBank/DDBJ databases">
        <authorList>
            <consortium name="Pathogen Informatics"/>
        </authorList>
    </citation>
    <scope>NUCLEOTIDE SEQUENCE [LARGE SCALE GENOMIC DNA]</scope>
    <source>
        <strain evidence="2 3">Egypt</strain>
    </source>
</reference>
<protein>
    <submittedName>
        <fullName evidence="2 4">Uncharacterized protein</fullName>
    </submittedName>
</protein>
<dbReference type="Proteomes" id="UP000272942">
    <property type="component" value="Unassembled WGS sequence"/>
</dbReference>
<evidence type="ECO:0000313" key="2">
    <source>
        <dbReference type="EMBL" id="VDP86724.1"/>
    </source>
</evidence>
<feature type="region of interest" description="Disordered" evidence="1">
    <location>
        <begin position="1"/>
        <end position="71"/>
    </location>
</feature>
<organism evidence="4">
    <name type="scientific">Echinostoma caproni</name>
    <dbReference type="NCBI Taxonomy" id="27848"/>
    <lineage>
        <taxon>Eukaryota</taxon>
        <taxon>Metazoa</taxon>
        <taxon>Spiralia</taxon>
        <taxon>Lophotrochozoa</taxon>
        <taxon>Platyhelminthes</taxon>
        <taxon>Trematoda</taxon>
        <taxon>Digenea</taxon>
        <taxon>Plagiorchiida</taxon>
        <taxon>Echinostomata</taxon>
        <taxon>Echinostomatoidea</taxon>
        <taxon>Echinostomatidae</taxon>
        <taxon>Echinostoma</taxon>
    </lineage>
</organism>
<evidence type="ECO:0000313" key="3">
    <source>
        <dbReference type="Proteomes" id="UP000272942"/>
    </source>
</evidence>